<evidence type="ECO:0000313" key="2">
    <source>
        <dbReference type="EMBL" id="KAI4533661.1"/>
    </source>
</evidence>
<proteinExistence type="predicted"/>
<name>A0AAD4TUM4_OVIAM</name>
<feature type="region of interest" description="Disordered" evidence="1">
    <location>
        <begin position="1"/>
        <end position="48"/>
    </location>
</feature>
<comment type="caution">
    <text evidence="2">The sequence shown here is derived from an EMBL/GenBank/DDBJ whole genome shotgun (WGS) entry which is preliminary data.</text>
</comment>
<organism evidence="2 3">
    <name type="scientific">Ovis ammon polii</name>
    <dbReference type="NCBI Taxonomy" id="230172"/>
    <lineage>
        <taxon>Eukaryota</taxon>
        <taxon>Metazoa</taxon>
        <taxon>Chordata</taxon>
        <taxon>Craniata</taxon>
        <taxon>Vertebrata</taxon>
        <taxon>Euteleostomi</taxon>
        <taxon>Mammalia</taxon>
        <taxon>Eutheria</taxon>
        <taxon>Laurasiatheria</taxon>
        <taxon>Artiodactyla</taxon>
        <taxon>Ruminantia</taxon>
        <taxon>Pecora</taxon>
        <taxon>Bovidae</taxon>
        <taxon>Caprinae</taxon>
        <taxon>Ovis</taxon>
    </lineage>
</organism>
<evidence type="ECO:0000313" key="3">
    <source>
        <dbReference type="Proteomes" id="UP001214576"/>
    </source>
</evidence>
<evidence type="ECO:0000256" key="1">
    <source>
        <dbReference type="SAM" id="MobiDB-lite"/>
    </source>
</evidence>
<gene>
    <name evidence="2" type="ORF">MG293_016680</name>
</gene>
<keyword evidence="3" id="KW-1185">Reference proteome</keyword>
<accession>A0AAD4TUM4</accession>
<dbReference type="Proteomes" id="UP001214576">
    <property type="component" value="Unassembled WGS sequence"/>
</dbReference>
<dbReference type="AlphaFoldDB" id="A0AAD4TUM4"/>
<reference evidence="2" key="1">
    <citation type="submission" date="2022-03" db="EMBL/GenBank/DDBJ databases">
        <title>Genomic analyses of argali, domestic sheep and their hybrids provide insights into chromosomal evolution, heterosis and genetic basis of agronomic traits.</title>
        <authorList>
            <person name="Li M."/>
        </authorList>
    </citation>
    <scope>NUCLEOTIDE SEQUENCE</scope>
    <source>
        <strain evidence="2">CAU-MHL-2022a</strain>
        <tissue evidence="2">Skin</tissue>
    </source>
</reference>
<sequence length="101" mass="11005">MSKKKEDQPGSLSKSPKVQESPPKDSETEHTVRGPSERSHTCSPFLLPEPTLDPPPLLYAAYQAMARPFLRPSSSPLCVPISARSQSLFWSKGPFPAAVDA</sequence>
<dbReference type="EMBL" id="JAKZEL010000020">
    <property type="protein sequence ID" value="KAI4533661.1"/>
    <property type="molecule type" value="Genomic_DNA"/>
</dbReference>
<feature type="compositionally biased region" description="Basic and acidic residues" evidence="1">
    <location>
        <begin position="22"/>
        <end position="40"/>
    </location>
</feature>
<protein>
    <submittedName>
        <fullName evidence="2">Uncharacterized protein</fullName>
    </submittedName>
</protein>